<dbReference type="RefSeq" id="WP_086080034.1">
    <property type="nucleotide sequence ID" value="NZ_CP021111.1"/>
</dbReference>
<gene>
    <name evidence="5" type="ORF">CAL15_19600</name>
</gene>
<name>A0A1W6ZGF1_9BORD</name>
<dbReference type="InterPro" id="IPR008920">
    <property type="entry name" value="TF_FadR/GntR_C"/>
</dbReference>
<sequence>MSESVASTLTLIEKVTEQIRAQLISGELRPNQRLLESALSEKLGISRNTLRESFRLLTKEGLLRHESNRGVFVATPSIASIIDIYRVRRVVECRALSQAYPRHPAGKRMRQAIEKAYAAQQRSDWRTVGTANMEFHAAVVALADSERLSTFYDHIAAELRLAFGLVDDPEYLHAPFLDLNNKLIELFEAGHAEAAAQELEHYLTRSERMVLALYAKFAD</sequence>
<keyword evidence="1" id="KW-0805">Transcription regulation</keyword>
<dbReference type="KEGG" id="bgm:CAL15_19600"/>
<dbReference type="GO" id="GO:0003677">
    <property type="term" value="F:DNA binding"/>
    <property type="evidence" value="ECO:0007669"/>
    <property type="project" value="UniProtKB-KW"/>
</dbReference>
<evidence type="ECO:0000256" key="1">
    <source>
        <dbReference type="ARBA" id="ARBA00023015"/>
    </source>
</evidence>
<accession>A0A1W6ZGF1</accession>
<dbReference type="GO" id="GO:0003700">
    <property type="term" value="F:DNA-binding transcription factor activity"/>
    <property type="evidence" value="ECO:0007669"/>
    <property type="project" value="InterPro"/>
</dbReference>
<dbReference type="Gene3D" id="1.20.120.530">
    <property type="entry name" value="GntR ligand-binding domain-like"/>
    <property type="match status" value="1"/>
</dbReference>
<evidence type="ECO:0000313" key="6">
    <source>
        <dbReference type="Proteomes" id="UP000194161"/>
    </source>
</evidence>
<evidence type="ECO:0000259" key="4">
    <source>
        <dbReference type="PROSITE" id="PS50949"/>
    </source>
</evidence>
<dbReference type="PANTHER" id="PTHR43537:SF45">
    <property type="entry name" value="GNTR FAMILY REGULATORY PROTEIN"/>
    <property type="match status" value="1"/>
</dbReference>
<evidence type="ECO:0000256" key="2">
    <source>
        <dbReference type="ARBA" id="ARBA00023125"/>
    </source>
</evidence>
<dbReference type="STRING" id="463040.CAL15_19600"/>
<protein>
    <submittedName>
        <fullName evidence="5">GntR family transcriptional regulator</fullName>
    </submittedName>
</protein>
<dbReference type="EMBL" id="CP021111">
    <property type="protein sequence ID" value="ARP96382.1"/>
    <property type="molecule type" value="Genomic_DNA"/>
</dbReference>
<dbReference type="SMART" id="SM00895">
    <property type="entry name" value="FCD"/>
    <property type="match status" value="1"/>
</dbReference>
<dbReference type="Proteomes" id="UP000194161">
    <property type="component" value="Chromosome"/>
</dbReference>
<dbReference type="InterPro" id="IPR000524">
    <property type="entry name" value="Tscrpt_reg_HTH_GntR"/>
</dbReference>
<dbReference type="InterPro" id="IPR011711">
    <property type="entry name" value="GntR_C"/>
</dbReference>
<evidence type="ECO:0000256" key="3">
    <source>
        <dbReference type="ARBA" id="ARBA00023163"/>
    </source>
</evidence>
<keyword evidence="3" id="KW-0804">Transcription</keyword>
<dbReference type="PROSITE" id="PS50949">
    <property type="entry name" value="HTH_GNTR"/>
    <property type="match status" value="1"/>
</dbReference>
<dbReference type="InterPro" id="IPR036388">
    <property type="entry name" value="WH-like_DNA-bd_sf"/>
</dbReference>
<keyword evidence="6" id="KW-1185">Reference proteome</keyword>
<dbReference type="OrthoDB" id="8638122at2"/>
<dbReference type="SUPFAM" id="SSF48008">
    <property type="entry name" value="GntR ligand-binding domain-like"/>
    <property type="match status" value="1"/>
</dbReference>
<dbReference type="Pfam" id="PF00392">
    <property type="entry name" value="GntR"/>
    <property type="match status" value="1"/>
</dbReference>
<dbReference type="Pfam" id="PF07729">
    <property type="entry name" value="FCD"/>
    <property type="match status" value="1"/>
</dbReference>
<dbReference type="InterPro" id="IPR036390">
    <property type="entry name" value="WH_DNA-bd_sf"/>
</dbReference>
<dbReference type="SMART" id="SM00345">
    <property type="entry name" value="HTH_GNTR"/>
    <property type="match status" value="1"/>
</dbReference>
<dbReference type="Gene3D" id="1.10.10.10">
    <property type="entry name" value="Winged helix-like DNA-binding domain superfamily/Winged helix DNA-binding domain"/>
    <property type="match status" value="1"/>
</dbReference>
<evidence type="ECO:0000313" key="5">
    <source>
        <dbReference type="EMBL" id="ARP96382.1"/>
    </source>
</evidence>
<dbReference type="AlphaFoldDB" id="A0A1W6ZGF1"/>
<feature type="domain" description="HTH gntR-type" evidence="4">
    <location>
        <begin position="9"/>
        <end position="76"/>
    </location>
</feature>
<reference evidence="5 6" key="1">
    <citation type="submission" date="2017-05" db="EMBL/GenBank/DDBJ databases">
        <title>Complete and WGS of Bordetella genogroups.</title>
        <authorList>
            <person name="Spilker T."/>
            <person name="LiPuma J."/>
        </authorList>
    </citation>
    <scope>NUCLEOTIDE SEQUENCE [LARGE SCALE GENOMIC DNA]</scope>
    <source>
        <strain evidence="5 6">AU7206</strain>
    </source>
</reference>
<keyword evidence="2" id="KW-0238">DNA-binding</keyword>
<dbReference type="PRINTS" id="PR00035">
    <property type="entry name" value="HTHGNTR"/>
</dbReference>
<dbReference type="CDD" id="cd07377">
    <property type="entry name" value="WHTH_GntR"/>
    <property type="match status" value="1"/>
</dbReference>
<dbReference type="SUPFAM" id="SSF46785">
    <property type="entry name" value="Winged helix' DNA-binding domain"/>
    <property type="match status" value="1"/>
</dbReference>
<dbReference type="PANTHER" id="PTHR43537">
    <property type="entry name" value="TRANSCRIPTIONAL REGULATOR, GNTR FAMILY"/>
    <property type="match status" value="1"/>
</dbReference>
<proteinExistence type="predicted"/>
<organism evidence="5 6">
    <name type="scientific">Bordetella genomosp. 13</name>
    <dbReference type="NCBI Taxonomy" id="463040"/>
    <lineage>
        <taxon>Bacteria</taxon>
        <taxon>Pseudomonadati</taxon>
        <taxon>Pseudomonadota</taxon>
        <taxon>Betaproteobacteria</taxon>
        <taxon>Burkholderiales</taxon>
        <taxon>Alcaligenaceae</taxon>
        <taxon>Bordetella</taxon>
    </lineage>
</organism>